<evidence type="ECO:0000256" key="2">
    <source>
        <dbReference type="PROSITE-ProRule" id="PRU00169"/>
    </source>
</evidence>
<accession>A0ABT8IYA9</accession>
<dbReference type="Pfam" id="PF00072">
    <property type="entry name" value="Response_reg"/>
    <property type="match status" value="1"/>
</dbReference>
<gene>
    <name evidence="4" type="ORF">P5G59_11695</name>
</gene>
<keyword evidence="5" id="KW-1185">Reference proteome</keyword>
<feature type="domain" description="Response regulatory" evidence="3">
    <location>
        <begin position="12"/>
        <end position="130"/>
    </location>
</feature>
<organism evidence="4 5">
    <name type="scientific">Leifsonia virtsii</name>
    <dbReference type="NCBI Taxonomy" id="3035915"/>
    <lineage>
        <taxon>Bacteria</taxon>
        <taxon>Bacillati</taxon>
        <taxon>Actinomycetota</taxon>
        <taxon>Actinomycetes</taxon>
        <taxon>Micrococcales</taxon>
        <taxon>Microbacteriaceae</taxon>
        <taxon>Leifsonia</taxon>
    </lineage>
</organism>
<proteinExistence type="predicted"/>
<dbReference type="RefSeq" id="WP_301219081.1">
    <property type="nucleotide sequence ID" value="NZ_JAROCB010000003.1"/>
</dbReference>
<dbReference type="InterPro" id="IPR000792">
    <property type="entry name" value="Tscrpt_reg_LuxR_C"/>
</dbReference>
<evidence type="ECO:0000313" key="4">
    <source>
        <dbReference type="EMBL" id="MDN4597806.1"/>
    </source>
</evidence>
<evidence type="ECO:0000313" key="5">
    <source>
        <dbReference type="Proteomes" id="UP001174210"/>
    </source>
</evidence>
<dbReference type="EMBL" id="JAROCB010000003">
    <property type="protein sequence ID" value="MDN4597806.1"/>
    <property type="molecule type" value="Genomic_DNA"/>
</dbReference>
<evidence type="ECO:0000256" key="1">
    <source>
        <dbReference type="ARBA" id="ARBA00023125"/>
    </source>
</evidence>
<feature type="modified residue" description="4-aspartylphosphate" evidence="2">
    <location>
        <position position="61"/>
    </location>
</feature>
<dbReference type="InterPro" id="IPR001789">
    <property type="entry name" value="Sig_transdc_resp-reg_receiver"/>
</dbReference>
<dbReference type="SMART" id="SM00448">
    <property type="entry name" value="REC"/>
    <property type="match status" value="1"/>
</dbReference>
<evidence type="ECO:0000259" key="3">
    <source>
        <dbReference type="PROSITE" id="PS50110"/>
    </source>
</evidence>
<dbReference type="PROSITE" id="PS50110">
    <property type="entry name" value="RESPONSE_REGULATORY"/>
    <property type="match status" value="1"/>
</dbReference>
<dbReference type="InterPro" id="IPR039420">
    <property type="entry name" value="WalR-like"/>
</dbReference>
<dbReference type="InterPro" id="IPR016032">
    <property type="entry name" value="Sig_transdc_resp-reg_C-effctor"/>
</dbReference>
<dbReference type="InterPro" id="IPR011006">
    <property type="entry name" value="CheY-like_superfamily"/>
</dbReference>
<sequence>MTDTSARTRTLRAVVADDDVFTASMVASALRSTGIEAAQATSAEDAWDTIAEVEPNAVVTDLDFGGGGSGAELLWRVHRELPWVGLVVLTSHLSPELAVGDDALPPNVVYLVKSQVKDVDVLVAAVDAAIVGGEHHTDEPEGDIRTVTRAQAEVLRLVASGASTRRIAAERGTSVRAVETMLARLYTALGVDADEQANPRVTAARMWQQGRVRIR</sequence>
<dbReference type="InterPro" id="IPR036388">
    <property type="entry name" value="WH-like_DNA-bd_sf"/>
</dbReference>
<dbReference type="SUPFAM" id="SSF46894">
    <property type="entry name" value="C-terminal effector domain of the bipartite response regulators"/>
    <property type="match status" value="1"/>
</dbReference>
<dbReference type="Gene3D" id="3.40.50.2300">
    <property type="match status" value="1"/>
</dbReference>
<comment type="caution">
    <text evidence="4">The sequence shown here is derived from an EMBL/GenBank/DDBJ whole genome shotgun (WGS) entry which is preliminary data.</text>
</comment>
<dbReference type="Gene3D" id="1.10.10.10">
    <property type="entry name" value="Winged helix-like DNA-binding domain superfamily/Winged helix DNA-binding domain"/>
    <property type="match status" value="1"/>
</dbReference>
<dbReference type="SUPFAM" id="SSF52172">
    <property type="entry name" value="CheY-like"/>
    <property type="match status" value="1"/>
</dbReference>
<keyword evidence="1" id="KW-0238">DNA-binding</keyword>
<dbReference type="CDD" id="cd00156">
    <property type="entry name" value="REC"/>
    <property type="match status" value="1"/>
</dbReference>
<dbReference type="PANTHER" id="PTHR43214">
    <property type="entry name" value="TWO-COMPONENT RESPONSE REGULATOR"/>
    <property type="match status" value="1"/>
</dbReference>
<reference evidence="4" key="1">
    <citation type="submission" date="2023-03" db="EMBL/GenBank/DDBJ databases">
        <title>MT1 and MT2 Draft Genomes of Novel Species.</title>
        <authorList>
            <person name="Venkateswaran K."/>
        </authorList>
    </citation>
    <scope>NUCLEOTIDE SEQUENCE</scope>
    <source>
        <strain evidence="4">F6_8S_P_1A</strain>
    </source>
</reference>
<dbReference type="Proteomes" id="UP001174210">
    <property type="component" value="Unassembled WGS sequence"/>
</dbReference>
<dbReference type="SMART" id="SM00421">
    <property type="entry name" value="HTH_LUXR"/>
    <property type="match status" value="1"/>
</dbReference>
<protein>
    <submittedName>
        <fullName evidence="4">Response regulator</fullName>
    </submittedName>
</protein>
<keyword evidence="2" id="KW-0597">Phosphoprotein</keyword>
<name>A0ABT8IYA9_9MICO</name>